<sequence length="219" mass="25879">MRFILTFAILAFVSDGIYAAVVGRRNGGYQQQFKYPRNPSRGLSTPKPNEVENEEFNAEKNIPQFRHHRFDAAPNAEKENEPIRLFPFDQRLSPSNDQNRDDDDSDNDDDEGDNEEIFVRHPPRDPRSFGYWPARGKRDFRYQPSASMHDRNERLPKPDTPKTGYGRYNPQGPGSFERRRNVEVIRERRSFGYYPSRGKRDYHYQPGYWQPARGRRSYN</sequence>
<evidence type="ECO:0000256" key="2">
    <source>
        <dbReference type="SAM" id="SignalP"/>
    </source>
</evidence>
<proteinExistence type="predicted"/>
<name>A0A914YLK5_9BILA</name>
<protein>
    <submittedName>
        <fullName evidence="4">Uncharacterized protein</fullName>
    </submittedName>
</protein>
<reference evidence="4" key="1">
    <citation type="submission" date="2022-11" db="UniProtKB">
        <authorList>
            <consortium name="WormBaseParasite"/>
        </authorList>
    </citation>
    <scope>IDENTIFICATION</scope>
</reference>
<feature type="signal peptide" evidence="2">
    <location>
        <begin position="1"/>
        <end position="19"/>
    </location>
</feature>
<feature type="chain" id="PRO_5037041633" evidence="2">
    <location>
        <begin position="20"/>
        <end position="219"/>
    </location>
</feature>
<organism evidence="3 4">
    <name type="scientific">Panagrolaimus superbus</name>
    <dbReference type="NCBI Taxonomy" id="310955"/>
    <lineage>
        <taxon>Eukaryota</taxon>
        <taxon>Metazoa</taxon>
        <taxon>Ecdysozoa</taxon>
        <taxon>Nematoda</taxon>
        <taxon>Chromadorea</taxon>
        <taxon>Rhabditida</taxon>
        <taxon>Tylenchina</taxon>
        <taxon>Panagrolaimomorpha</taxon>
        <taxon>Panagrolaimoidea</taxon>
        <taxon>Panagrolaimidae</taxon>
        <taxon>Panagrolaimus</taxon>
    </lineage>
</organism>
<feature type="compositionally biased region" description="Basic and acidic residues" evidence="1">
    <location>
        <begin position="117"/>
        <end position="127"/>
    </location>
</feature>
<feature type="region of interest" description="Disordered" evidence="1">
    <location>
        <begin position="74"/>
        <end position="180"/>
    </location>
</feature>
<feature type="compositionally biased region" description="Acidic residues" evidence="1">
    <location>
        <begin position="100"/>
        <end position="116"/>
    </location>
</feature>
<keyword evidence="3" id="KW-1185">Reference proteome</keyword>
<dbReference type="AlphaFoldDB" id="A0A914YLK5"/>
<feature type="region of interest" description="Disordered" evidence="1">
    <location>
        <begin position="30"/>
        <end position="51"/>
    </location>
</feature>
<keyword evidence="2" id="KW-0732">Signal</keyword>
<feature type="region of interest" description="Disordered" evidence="1">
    <location>
        <begin position="192"/>
        <end position="219"/>
    </location>
</feature>
<dbReference type="WBParaSite" id="PSU_v2.g18203.t1">
    <property type="protein sequence ID" value="PSU_v2.g18203.t1"/>
    <property type="gene ID" value="PSU_v2.g18203"/>
</dbReference>
<evidence type="ECO:0000313" key="4">
    <source>
        <dbReference type="WBParaSite" id="PSU_v2.g18203.t1"/>
    </source>
</evidence>
<accession>A0A914YLK5</accession>
<feature type="compositionally biased region" description="Basic and acidic residues" evidence="1">
    <location>
        <begin position="148"/>
        <end position="160"/>
    </location>
</feature>
<dbReference type="Proteomes" id="UP000887577">
    <property type="component" value="Unplaced"/>
</dbReference>
<evidence type="ECO:0000313" key="3">
    <source>
        <dbReference type="Proteomes" id="UP000887577"/>
    </source>
</evidence>
<evidence type="ECO:0000256" key="1">
    <source>
        <dbReference type="SAM" id="MobiDB-lite"/>
    </source>
</evidence>